<dbReference type="GO" id="GO:0008270">
    <property type="term" value="F:zinc ion binding"/>
    <property type="evidence" value="ECO:0007669"/>
    <property type="project" value="InterPro"/>
</dbReference>
<accession>D1C8T5</accession>
<evidence type="ECO:0000313" key="2">
    <source>
        <dbReference type="EMBL" id="ACZ40228.1"/>
    </source>
</evidence>
<gene>
    <name evidence="2" type="ordered locus">Sthe_2815</name>
</gene>
<dbReference type="SUPFAM" id="SSF51726">
    <property type="entry name" value="UROD/MetE-like"/>
    <property type="match status" value="1"/>
</dbReference>
<dbReference type="eggNOG" id="COG0620">
    <property type="taxonomic scope" value="Bacteria"/>
</dbReference>
<dbReference type="STRING" id="479434.Sthe_2815"/>
<dbReference type="Proteomes" id="UP000002027">
    <property type="component" value="Chromosome 2"/>
</dbReference>
<proteinExistence type="predicted"/>
<dbReference type="FunCoup" id="D1C8T5">
    <property type="interactions" value="19"/>
</dbReference>
<dbReference type="PANTHER" id="PTHR43844:SF2">
    <property type="entry name" value="SYNTHASE, VITAMIN-B12 INDEPENDENT, PUTATIVE (AFU_ORTHOLOGUE AFUA_3G12060)-RELATED"/>
    <property type="match status" value="1"/>
</dbReference>
<dbReference type="GO" id="GO:0003871">
    <property type="term" value="F:5-methyltetrahydropteroyltriglutamate-homocysteine S-methyltransferase activity"/>
    <property type="evidence" value="ECO:0007669"/>
    <property type="project" value="InterPro"/>
</dbReference>
<keyword evidence="3" id="KW-1185">Reference proteome</keyword>
<protein>
    <submittedName>
        <fullName evidence="2">Methionine synthase vitamin-B12 independent</fullName>
    </submittedName>
</protein>
<feature type="domain" description="Cobalamin-independent methionine synthase MetE C-terminal/archaeal" evidence="1">
    <location>
        <begin position="8"/>
        <end position="335"/>
    </location>
</feature>
<dbReference type="GO" id="GO:0009086">
    <property type="term" value="P:methionine biosynthetic process"/>
    <property type="evidence" value="ECO:0007669"/>
    <property type="project" value="InterPro"/>
</dbReference>
<dbReference type="KEGG" id="sti:Sthe_2815"/>
<name>D1C8T5_SPHTD</name>
<evidence type="ECO:0000259" key="1">
    <source>
        <dbReference type="Pfam" id="PF01717"/>
    </source>
</evidence>
<dbReference type="RefSeq" id="WP_012873264.1">
    <property type="nucleotide sequence ID" value="NC_013524.1"/>
</dbReference>
<reference evidence="3" key="1">
    <citation type="submission" date="2009-11" db="EMBL/GenBank/DDBJ databases">
        <title>The complete chromosome 2 of Sphaerobacter thermophilus DSM 20745.</title>
        <authorList>
            <person name="Lucas S."/>
            <person name="Copeland A."/>
            <person name="Lapidus A."/>
            <person name="Glavina del Rio T."/>
            <person name="Dalin E."/>
            <person name="Tice H."/>
            <person name="Bruce D."/>
            <person name="Goodwin L."/>
            <person name="Pitluck S."/>
            <person name="Kyrpides N."/>
            <person name="Mavromatis K."/>
            <person name="Ivanova N."/>
            <person name="Mikhailova N."/>
            <person name="LaButti K.M."/>
            <person name="Clum A."/>
            <person name="Sun H.I."/>
            <person name="Brettin T."/>
            <person name="Detter J.C."/>
            <person name="Han C."/>
            <person name="Larimer F."/>
            <person name="Land M."/>
            <person name="Hauser L."/>
            <person name="Markowitz V."/>
            <person name="Cheng J.F."/>
            <person name="Hugenholtz P."/>
            <person name="Woyke T."/>
            <person name="Wu D."/>
            <person name="Steenblock K."/>
            <person name="Schneider S."/>
            <person name="Pukall R."/>
            <person name="Goeker M."/>
            <person name="Klenk H.P."/>
            <person name="Eisen J.A."/>
        </authorList>
    </citation>
    <scope>NUCLEOTIDE SEQUENCE [LARGE SCALE GENOMIC DNA]</scope>
    <source>
        <strain evidence="3">ATCC 49802 / DSM 20745 / S 6022</strain>
    </source>
</reference>
<dbReference type="Gene3D" id="3.20.20.210">
    <property type="match status" value="1"/>
</dbReference>
<dbReference type="EMBL" id="CP001824">
    <property type="protein sequence ID" value="ACZ40228.1"/>
    <property type="molecule type" value="Genomic_DNA"/>
</dbReference>
<organism evidence="2 3">
    <name type="scientific">Sphaerobacter thermophilus (strain ATCC 49802 / DSM 20745 / KCCM 41009 / NCIMB 13125 / S 6022)</name>
    <dbReference type="NCBI Taxonomy" id="479434"/>
    <lineage>
        <taxon>Bacteria</taxon>
        <taxon>Pseudomonadati</taxon>
        <taxon>Thermomicrobiota</taxon>
        <taxon>Thermomicrobia</taxon>
        <taxon>Sphaerobacterales</taxon>
        <taxon>Sphaerobacterineae</taxon>
        <taxon>Sphaerobacteraceae</taxon>
        <taxon>Sphaerobacter</taxon>
    </lineage>
</organism>
<dbReference type="PANTHER" id="PTHR43844">
    <property type="entry name" value="METHIONINE SYNTHASE"/>
    <property type="match status" value="1"/>
</dbReference>
<dbReference type="AlphaFoldDB" id="D1C8T5"/>
<reference evidence="2 3" key="2">
    <citation type="journal article" date="2010" name="Stand. Genomic Sci.">
        <title>Complete genome sequence of Desulfohalobium retbaense type strain (HR(100)).</title>
        <authorList>
            <person name="Spring S."/>
            <person name="Nolan M."/>
            <person name="Lapidus A."/>
            <person name="Glavina Del Rio T."/>
            <person name="Copeland A."/>
            <person name="Tice H."/>
            <person name="Cheng J.F."/>
            <person name="Lucas S."/>
            <person name="Land M."/>
            <person name="Chen F."/>
            <person name="Bruce D."/>
            <person name="Goodwin L."/>
            <person name="Pitluck S."/>
            <person name="Ivanova N."/>
            <person name="Mavromatis K."/>
            <person name="Mikhailova N."/>
            <person name="Pati A."/>
            <person name="Chen A."/>
            <person name="Palaniappan K."/>
            <person name="Hauser L."/>
            <person name="Chang Y.J."/>
            <person name="Jeffries C.D."/>
            <person name="Munk C."/>
            <person name="Kiss H."/>
            <person name="Chain P."/>
            <person name="Han C."/>
            <person name="Brettin T."/>
            <person name="Detter J.C."/>
            <person name="Schuler E."/>
            <person name="Goker M."/>
            <person name="Rohde M."/>
            <person name="Bristow J."/>
            <person name="Eisen J.A."/>
            <person name="Markowitz V."/>
            <person name="Hugenholtz P."/>
            <person name="Kyrpides N.C."/>
            <person name="Klenk H.P."/>
        </authorList>
    </citation>
    <scope>NUCLEOTIDE SEQUENCE [LARGE SCALE GENOMIC DNA]</scope>
    <source>
        <strain evidence="3">ATCC 49802 / DSM 20745 / S 6022</strain>
    </source>
</reference>
<dbReference type="Pfam" id="PF01717">
    <property type="entry name" value="Meth_synt_2"/>
    <property type="match status" value="1"/>
</dbReference>
<sequence>MRSWRSDVVGSLLRPEYLKEARRRHEAGELSPAEFKRIEDRAVDGAIALQEGVGLDVITDGEFRRYAFYGHLVDSVEGFDKFGGWAMPFRDDEGREHVVRRPVVVDRLKRRRPMAAEEFIYLRGRTDRQAKVTLISAQQAAAYYDPEKSKGAYPTIDAYLADVVDILRQEVAELVRLGCTYIQVDAPQYAALIDPEIREGYRQRGNDPDRLLDQCIELDNAVIGDHPGVVFGLHLCRGNNQSRYYASGGYEPVARVFERTRFHRFLLEYDDARSGSFEPLQHVPEDRVVVLGLVTSKKPELESKDLLKRRIEEASRYVPMERLALSTQCGFASTEEGNLVTPMDQEAKLRLVAETAREMWGDS</sequence>
<dbReference type="InterPro" id="IPR038071">
    <property type="entry name" value="UROD/MetE-like_sf"/>
</dbReference>
<dbReference type="InParanoid" id="D1C8T5"/>
<dbReference type="HOGENOM" id="CLU_058877_0_0_0"/>
<dbReference type="CDD" id="cd03311">
    <property type="entry name" value="CIMS_C_terminal_like"/>
    <property type="match status" value="1"/>
</dbReference>
<dbReference type="InterPro" id="IPR002629">
    <property type="entry name" value="Met_Synth_C/arc"/>
</dbReference>
<evidence type="ECO:0000313" key="3">
    <source>
        <dbReference type="Proteomes" id="UP000002027"/>
    </source>
</evidence>
<dbReference type="OrthoDB" id="244285at2"/>